<evidence type="ECO:0000256" key="1">
    <source>
        <dbReference type="ARBA" id="ARBA00006082"/>
    </source>
</evidence>
<feature type="domain" description="DNA mismatch repair protein S5" evidence="4">
    <location>
        <begin position="216"/>
        <end position="363"/>
    </location>
</feature>
<dbReference type="GO" id="GO:0030983">
    <property type="term" value="F:mismatched DNA binding"/>
    <property type="evidence" value="ECO:0007669"/>
    <property type="project" value="InterPro"/>
</dbReference>
<dbReference type="InterPro" id="IPR036890">
    <property type="entry name" value="HATPase_C_sf"/>
</dbReference>
<proteinExistence type="inferred from homology"/>
<dbReference type="PANTHER" id="PTHR10073:SF41">
    <property type="entry name" value="MISMATCH REPAIR PROTEIN, PUTATIVE (AFU_ORTHOLOGUE AFUA_8G05820)-RELATED"/>
    <property type="match status" value="1"/>
</dbReference>
<dbReference type="AlphaFoldDB" id="A0AA38VIY6"/>
<dbReference type="SUPFAM" id="SSF55874">
    <property type="entry name" value="ATPase domain of HSP90 chaperone/DNA topoisomerase II/histidine kinase"/>
    <property type="match status" value="1"/>
</dbReference>
<dbReference type="GO" id="GO:0061982">
    <property type="term" value="P:meiosis I cell cycle process"/>
    <property type="evidence" value="ECO:0007669"/>
    <property type="project" value="UniProtKB-ARBA"/>
</dbReference>
<evidence type="ECO:0000259" key="4">
    <source>
        <dbReference type="SMART" id="SM01340"/>
    </source>
</evidence>
<dbReference type="EMBL" id="JANBVN010000094">
    <property type="protein sequence ID" value="KAJ9144880.1"/>
    <property type="molecule type" value="Genomic_DNA"/>
</dbReference>
<dbReference type="Pfam" id="PF13589">
    <property type="entry name" value="HATPase_c_3"/>
    <property type="match status" value="1"/>
</dbReference>
<sequence length="558" mass="60439">MPISPLPRETVRLLGSPLVLSTPTAVVKELVDNAIDAHATFVEVLIAADTVNSIEVRDNGHGIQPSDFHSLGFRGCTSKLRNFEDIQTIGGTTLGFRGDALACAANVSTLEITTRTAGEPTAWKLYFSKKGSIATTGRVAGPVGTTVKVMDLFARIPVRKQVVLKDASKTLNSIRELLRSYAFARPHIRLSFKILNRPNASWSYSPGPHGNIKEAAIQVFGADLVSQCMKRSNKPSQLAPDAPNGELTGIANVPEKDIYTIDALLPKPHADLAKISKGAFFSVDFRHVSASKGTVQTLYSAFKARFKLTLACAHTSNTPKNPFLAVNINCPPESYDPNIEPSKDEVLFAYSHRLVKVFERFLEEVYPVTPTPSRSTEADVDMQLAARPSKQASEAIKPHEDSQIVSPEDTSVDSPRSHPVPDTNASVSSRVQGLLGTGSVESHQPASSPRMTVSDIQKVTQASQYQSPPSSGDQETSDRLALHGSGVPALMNDRDGPKSTGWKVDMASRNDGHDKGNMLSPLRENSNGEMRGHPADNFKHPMQVPTHLRPSMDLGCAR</sequence>
<evidence type="ECO:0000256" key="3">
    <source>
        <dbReference type="SAM" id="MobiDB-lite"/>
    </source>
</evidence>
<keyword evidence="2" id="KW-0227">DNA damage</keyword>
<comment type="similarity">
    <text evidence="1">Belongs to the DNA mismatch repair MutL/HexB family.</text>
</comment>
<dbReference type="InterPro" id="IPR013507">
    <property type="entry name" value="DNA_mismatch_S5_2-like"/>
</dbReference>
<feature type="compositionally biased region" description="Polar residues" evidence="3">
    <location>
        <begin position="403"/>
        <end position="414"/>
    </location>
</feature>
<dbReference type="NCBIfam" id="TIGR00585">
    <property type="entry name" value="mutl"/>
    <property type="match status" value="1"/>
</dbReference>
<dbReference type="Gene3D" id="3.30.230.10">
    <property type="match status" value="1"/>
</dbReference>
<dbReference type="CDD" id="cd16926">
    <property type="entry name" value="HATPase_MutL-MLH-PMS-like"/>
    <property type="match status" value="1"/>
</dbReference>
<evidence type="ECO:0000313" key="5">
    <source>
        <dbReference type="EMBL" id="KAJ9144880.1"/>
    </source>
</evidence>
<feature type="compositionally biased region" description="Polar residues" evidence="3">
    <location>
        <begin position="460"/>
        <end position="474"/>
    </location>
</feature>
<dbReference type="GO" id="GO:0006298">
    <property type="term" value="P:mismatch repair"/>
    <property type="evidence" value="ECO:0007669"/>
    <property type="project" value="InterPro"/>
</dbReference>
<name>A0AA38VIY6_9PEZI</name>
<dbReference type="SMART" id="SM01340">
    <property type="entry name" value="DNA_mis_repair"/>
    <property type="match status" value="1"/>
</dbReference>
<dbReference type="InterPro" id="IPR038973">
    <property type="entry name" value="MutL/Mlh/Pms-like"/>
</dbReference>
<dbReference type="Proteomes" id="UP001174691">
    <property type="component" value="Unassembled WGS sequence"/>
</dbReference>
<accession>A0AA38VIY6</accession>
<evidence type="ECO:0000313" key="6">
    <source>
        <dbReference type="Proteomes" id="UP001174691"/>
    </source>
</evidence>
<dbReference type="Pfam" id="PF01119">
    <property type="entry name" value="DNA_mis_repair"/>
    <property type="match status" value="1"/>
</dbReference>
<feature type="region of interest" description="Disordered" evidence="3">
    <location>
        <begin position="386"/>
        <end position="429"/>
    </location>
</feature>
<feature type="compositionally biased region" description="Basic and acidic residues" evidence="3">
    <location>
        <begin position="506"/>
        <end position="516"/>
    </location>
</feature>
<dbReference type="GO" id="GO:0005524">
    <property type="term" value="F:ATP binding"/>
    <property type="evidence" value="ECO:0007669"/>
    <property type="project" value="InterPro"/>
</dbReference>
<dbReference type="Gene3D" id="3.30.565.10">
    <property type="entry name" value="Histidine kinase-like ATPase, C-terminal domain"/>
    <property type="match status" value="1"/>
</dbReference>
<dbReference type="InterPro" id="IPR002099">
    <property type="entry name" value="MutL/Mlh/PMS"/>
</dbReference>
<dbReference type="InterPro" id="IPR014721">
    <property type="entry name" value="Ribsml_uS5_D2-typ_fold_subgr"/>
</dbReference>
<feature type="region of interest" description="Disordered" evidence="3">
    <location>
        <begin position="485"/>
        <end position="558"/>
    </location>
</feature>
<dbReference type="GO" id="GO:0140664">
    <property type="term" value="F:ATP-dependent DNA damage sensor activity"/>
    <property type="evidence" value="ECO:0007669"/>
    <property type="project" value="InterPro"/>
</dbReference>
<keyword evidence="6" id="KW-1185">Reference proteome</keyword>
<gene>
    <name evidence="5" type="ORF">NKR19_g6229</name>
</gene>
<comment type="caution">
    <text evidence="5">The sequence shown here is derived from an EMBL/GenBank/DDBJ whole genome shotgun (WGS) entry which is preliminary data.</text>
</comment>
<dbReference type="GO" id="GO:0032389">
    <property type="term" value="C:MutLalpha complex"/>
    <property type="evidence" value="ECO:0007669"/>
    <property type="project" value="TreeGrafter"/>
</dbReference>
<evidence type="ECO:0000256" key="2">
    <source>
        <dbReference type="ARBA" id="ARBA00022763"/>
    </source>
</evidence>
<protein>
    <submittedName>
        <fullName evidence="5">PMS1 protein 1</fullName>
    </submittedName>
</protein>
<reference evidence="5" key="1">
    <citation type="submission" date="2022-07" db="EMBL/GenBank/DDBJ databases">
        <title>Fungi with potential for degradation of polypropylene.</title>
        <authorList>
            <person name="Gostincar C."/>
        </authorList>
    </citation>
    <scope>NUCLEOTIDE SEQUENCE</scope>
    <source>
        <strain evidence="5">EXF-13287</strain>
    </source>
</reference>
<dbReference type="GO" id="GO:0016887">
    <property type="term" value="F:ATP hydrolysis activity"/>
    <property type="evidence" value="ECO:0007669"/>
    <property type="project" value="InterPro"/>
</dbReference>
<dbReference type="InterPro" id="IPR020568">
    <property type="entry name" value="Ribosomal_Su5_D2-typ_SF"/>
</dbReference>
<feature type="region of interest" description="Disordered" evidence="3">
    <location>
        <begin position="460"/>
        <end position="479"/>
    </location>
</feature>
<dbReference type="PANTHER" id="PTHR10073">
    <property type="entry name" value="DNA MISMATCH REPAIR PROTEIN MLH, PMS, MUTL"/>
    <property type="match status" value="1"/>
</dbReference>
<organism evidence="5 6">
    <name type="scientific">Coniochaeta hoffmannii</name>
    <dbReference type="NCBI Taxonomy" id="91930"/>
    <lineage>
        <taxon>Eukaryota</taxon>
        <taxon>Fungi</taxon>
        <taxon>Dikarya</taxon>
        <taxon>Ascomycota</taxon>
        <taxon>Pezizomycotina</taxon>
        <taxon>Sordariomycetes</taxon>
        <taxon>Sordariomycetidae</taxon>
        <taxon>Coniochaetales</taxon>
        <taxon>Coniochaetaceae</taxon>
        <taxon>Coniochaeta</taxon>
    </lineage>
</organism>
<feature type="compositionally biased region" description="Basic and acidic residues" evidence="3">
    <location>
        <begin position="530"/>
        <end position="539"/>
    </location>
</feature>
<dbReference type="FunFam" id="3.30.565.10:FF:000017">
    <property type="entry name" value="PMS1 homolog 1, mismatch repair system component"/>
    <property type="match status" value="1"/>
</dbReference>
<dbReference type="SUPFAM" id="SSF54211">
    <property type="entry name" value="Ribosomal protein S5 domain 2-like"/>
    <property type="match status" value="1"/>
</dbReference>